<reference evidence="16 17" key="1">
    <citation type="submission" date="2021-03" db="EMBL/GenBank/DDBJ databases">
        <title>Complete genome of Parasphingorhabdus_sp.JHSY0214.</title>
        <authorList>
            <person name="Yoo J.H."/>
            <person name="Bae J.W."/>
        </authorList>
    </citation>
    <scope>NUCLEOTIDE SEQUENCE [LARGE SCALE GENOMIC DNA]</scope>
    <source>
        <strain evidence="16 17">JHSY0214</strain>
    </source>
</reference>
<dbReference type="Proteomes" id="UP000663923">
    <property type="component" value="Chromosome"/>
</dbReference>
<comment type="subcellular location">
    <subcellularLocation>
        <location evidence="1 11">Cell outer membrane</location>
        <topology evidence="1 11">Multi-pass membrane protein</topology>
    </subcellularLocation>
</comment>
<evidence type="ECO:0000256" key="11">
    <source>
        <dbReference type="PROSITE-ProRule" id="PRU01360"/>
    </source>
</evidence>
<keyword evidence="17" id="KW-1185">Reference proteome</keyword>
<keyword evidence="4" id="KW-0410">Iron transport</keyword>
<dbReference type="PANTHER" id="PTHR32552:SF81">
    <property type="entry name" value="TONB-DEPENDENT OUTER MEMBRANE RECEPTOR"/>
    <property type="match status" value="1"/>
</dbReference>
<dbReference type="PANTHER" id="PTHR32552">
    <property type="entry name" value="FERRICHROME IRON RECEPTOR-RELATED"/>
    <property type="match status" value="1"/>
</dbReference>
<keyword evidence="10 11" id="KW-0998">Cell outer membrane</keyword>
<evidence type="ECO:0000256" key="2">
    <source>
        <dbReference type="ARBA" id="ARBA00022448"/>
    </source>
</evidence>
<keyword evidence="6" id="KW-0408">Iron</keyword>
<keyword evidence="7" id="KW-0406">Ion transport</keyword>
<dbReference type="Pfam" id="PF07715">
    <property type="entry name" value="Plug"/>
    <property type="match status" value="1"/>
</dbReference>
<feature type="signal peptide" evidence="13">
    <location>
        <begin position="1"/>
        <end position="29"/>
    </location>
</feature>
<organism evidence="16 17">
    <name type="scientific">Parasphingorhabdus cellanae</name>
    <dbReference type="NCBI Taxonomy" id="2806553"/>
    <lineage>
        <taxon>Bacteria</taxon>
        <taxon>Pseudomonadati</taxon>
        <taxon>Pseudomonadota</taxon>
        <taxon>Alphaproteobacteria</taxon>
        <taxon>Sphingomonadales</taxon>
        <taxon>Sphingomonadaceae</taxon>
        <taxon>Parasphingorhabdus</taxon>
    </lineage>
</organism>
<evidence type="ECO:0000256" key="9">
    <source>
        <dbReference type="ARBA" id="ARBA00023136"/>
    </source>
</evidence>
<evidence type="ECO:0000256" key="7">
    <source>
        <dbReference type="ARBA" id="ARBA00023065"/>
    </source>
</evidence>
<feature type="domain" description="TonB-dependent receptor-like beta-barrel" evidence="14">
    <location>
        <begin position="328"/>
        <end position="770"/>
    </location>
</feature>
<dbReference type="PROSITE" id="PS52016">
    <property type="entry name" value="TONB_DEPENDENT_REC_3"/>
    <property type="match status" value="1"/>
</dbReference>
<dbReference type="Pfam" id="PF00593">
    <property type="entry name" value="TonB_dep_Rec_b-barrel"/>
    <property type="match status" value="1"/>
</dbReference>
<gene>
    <name evidence="16" type="ORF">J4G78_06955</name>
</gene>
<keyword evidence="8 12" id="KW-0798">TonB box</keyword>
<keyword evidence="13" id="KW-0732">Signal</keyword>
<dbReference type="InterPro" id="IPR039426">
    <property type="entry name" value="TonB-dep_rcpt-like"/>
</dbReference>
<name>A0ABX7TA79_9SPHN</name>
<evidence type="ECO:0000313" key="17">
    <source>
        <dbReference type="Proteomes" id="UP000663923"/>
    </source>
</evidence>
<evidence type="ECO:0000256" key="1">
    <source>
        <dbReference type="ARBA" id="ARBA00004571"/>
    </source>
</evidence>
<keyword evidence="2 11" id="KW-0813">Transport</keyword>
<dbReference type="Gene3D" id="2.40.170.20">
    <property type="entry name" value="TonB-dependent receptor, beta-barrel domain"/>
    <property type="match status" value="1"/>
</dbReference>
<evidence type="ECO:0000313" key="16">
    <source>
        <dbReference type="EMBL" id="QTD57267.1"/>
    </source>
</evidence>
<dbReference type="EMBL" id="CP071794">
    <property type="protein sequence ID" value="QTD57267.1"/>
    <property type="molecule type" value="Genomic_DNA"/>
</dbReference>
<feature type="chain" id="PRO_5045855771" evidence="13">
    <location>
        <begin position="30"/>
        <end position="805"/>
    </location>
</feature>
<evidence type="ECO:0000256" key="4">
    <source>
        <dbReference type="ARBA" id="ARBA00022496"/>
    </source>
</evidence>
<dbReference type="InterPro" id="IPR036942">
    <property type="entry name" value="Beta-barrel_TonB_sf"/>
</dbReference>
<evidence type="ECO:0000256" key="12">
    <source>
        <dbReference type="RuleBase" id="RU003357"/>
    </source>
</evidence>
<evidence type="ECO:0000256" key="3">
    <source>
        <dbReference type="ARBA" id="ARBA00022452"/>
    </source>
</evidence>
<feature type="domain" description="TonB-dependent receptor plug" evidence="15">
    <location>
        <begin position="60"/>
        <end position="169"/>
    </location>
</feature>
<sequence length="805" mass="87684">MSVCKKKLPLKSVLLASAGILLSPAQAIAQDGPTSGDTQQADEGGFGVIIVTAQRREQEIQDVPVAITALNEDAIENLNSRDIRDLTGSVPNVVISEIGLGPGLAQIAIRGVNTQDPEKSFDPAVGVFVDNIYLGSSAFNLLDPFSLERIEVLRGPQGTLFGRNTTGGAINAQRRRPKGEFGARGQVIVGNFGQRDFQGELNLPEVGGILSGLIRGQRIKDDGVFENSAGGATGARDSWSIGGALRFNQPGVADITITYDHVEDNSELQPYFAFGLRERTPIPIRITQTDLPVPATITPALSLDPLCTILNRCFDTENRVSSVTAPNRINAKLDAISFNGDFPISDNLDLTTVLGWRSSTEEVFIDFDGTDEPVLSVVRDQDYEQYSAEVRLASNFDGPINFVAGAFYFNSEYRLDQAVKLDLGILGIPGIPPGVLFANGPGDNDDFTSETFAIFSQVDWEFAQDLTLTLGGRATWDKKTIFTQFRDANIGLTDPYEVDEGVPANRPLDADKPFGAEGGAEESWFQFTPKVMLTYKPNDDALLYASFTRGYNAGGFSARAGNVPDATRAFDPEFINSYEVGGKFDLLDRRLRVNFAAFWNDYSDKQEETTQPTNEAPFTSSTVQNVASARFRGFEIEVSALPVDDLRIDLSLGYLDAKYTDFTALLSPARYISTPAQPAGTLLEADFSDLTPRRAPEFTGSLSLNYSVDVGFGELVLNGQGRYVSEQQMDFFNDERGLLPESFLFDAAATLQFGGPNQDNFSVTLFGKNLTNNVDVNSFTQAGILTTFGTETLPRRYGIELGFDF</sequence>
<comment type="similarity">
    <text evidence="11 12">Belongs to the TonB-dependent receptor family.</text>
</comment>
<dbReference type="RefSeq" id="WP_207989607.1">
    <property type="nucleotide sequence ID" value="NZ_CP071794.1"/>
</dbReference>
<keyword evidence="9 11" id="KW-0472">Membrane</keyword>
<evidence type="ECO:0000256" key="10">
    <source>
        <dbReference type="ARBA" id="ARBA00023237"/>
    </source>
</evidence>
<dbReference type="SUPFAM" id="SSF56935">
    <property type="entry name" value="Porins"/>
    <property type="match status" value="1"/>
</dbReference>
<keyword evidence="5 11" id="KW-0812">Transmembrane</keyword>
<dbReference type="InterPro" id="IPR012910">
    <property type="entry name" value="Plug_dom"/>
</dbReference>
<keyword evidence="3 11" id="KW-1134">Transmembrane beta strand</keyword>
<evidence type="ECO:0000256" key="13">
    <source>
        <dbReference type="SAM" id="SignalP"/>
    </source>
</evidence>
<protein>
    <submittedName>
        <fullName evidence="16">TonB-dependent receptor</fullName>
    </submittedName>
</protein>
<proteinExistence type="inferred from homology"/>
<evidence type="ECO:0000256" key="8">
    <source>
        <dbReference type="ARBA" id="ARBA00023077"/>
    </source>
</evidence>
<evidence type="ECO:0000256" key="6">
    <source>
        <dbReference type="ARBA" id="ARBA00023004"/>
    </source>
</evidence>
<dbReference type="InterPro" id="IPR000531">
    <property type="entry name" value="Beta-barrel_TonB"/>
</dbReference>
<evidence type="ECO:0000256" key="5">
    <source>
        <dbReference type="ARBA" id="ARBA00022692"/>
    </source>
</evidence>
<accession>A0ABX7TA79</accession>
<evidence type="ECO:0000259" key="15">
    <source>
        <dbReference type="Pfam" id="PF07715"/>
    </source>
</evidence>
<keyword evidence="16" id="KW-0675">Receptor</keyword>
<evidence type="ECO:0000259" key="14">
    <source>
        <dbReference type="Pfam" id="PF00593"/>
    </source>
</evidence>